<dbReference type="Proteomes" id="UP001242313">
    <property type="component" value="Unassembled WGS sequence"/>
</dbReference>
<gene>
    <name evidence="1" type="ORF">J2S25_003640</name>
</gene>
<name>A0ABU0FZQ5_9BACI</name>
<evidence type="ECO:0000313" key="1">
    <source>
        <dbReference type="EMBL" id="MDQ0415413.1"/>
    </source>
</evidence>
<proteinExistence type="predicted"/>
<sequence>MEKNTGEKDIRRRHDRFCASVKGYHKVYARYFQSNPASGKVMQKLGMKQEGILLKQVEKEVEDIISNGIIK</sequence>
<keyword evidence="2" id="KW-1185">Reference proteome</keyword>
<organism evidence="1 2">
    <name type="scientific">Mesobacillus stamsii</name>
    <dbReference type="NCBI Taxonomy" id="225347"/>
    <lineage>
        <taxon>Bacteria</taxon>
        <taxon>Bacillati</taxon>
        <taxon>Bacillota</taxon>
        <taxon>Bacilli</taxon>
        <taxon>Bacillales</taxon>
        <taxon>Bacillaceae</taxon>
        <taxon>Mesobacillus</taxon>
    </lineage>
</organism>
<dbReference type="Gene3D" id="3.40.630.30">
    <property type="match status" value="1"/>
</dbReference>
<dbReference type="SUPFAM" id="SSF55729">
    <property type="entry name" value="Acyl-CoA N-acyltransferases (Nat)"/>
    <property type="match status" value="1"/>
</dbReference>
<accession>A0ABU0FZQ5</accession>
<evidence type="ECO:0000313" key="2">
    <source>
        <dbReference type="Proteomes" id="UP001242313"/>
    </source>
</evidence>
<dbReference type="InterPro" id="IPR016181">
    <property type="entry name" value="Acyl_CoA_acyltransferase"/>
</dbReference>
<protein>
    <submittedName>
        <fullName evidence="1">RimJ/RimL family protein N-acetyltransferase</fullName>
    </submittedName>
</protein>
<reference evidence="1 2" key="1">
    <citation type="submission" date="2023-07" db="EMBL/GenBank/DDBJ databases">
        <title>Genomic Encyclopedia of Type Strains, Phase IV (KMG-IV): sequencing the most valuable type-strain genomes for metagenomic binning, comparative biology and taxonomic classification.</title>
        <authorList>
            <person name="Goeker M."/>
        </authorList>
    </citation>
    <scope>NUCLEOTIDE SEQUENCE [LARGE SCALE GENOMIC DNA]</scope>
    <source>
        <strain evidence="1 2">DSM 19598</strain>
    </source>
</reference>
<dbReference type="EMBL" id="JAUSUN010000033">
    <property type="protein sequence ID" value="MDQ0415413.1"/>
    <property type="molecule type" value="Genomic_DNA"/>
</dbReference>
<comment type="caution">
    <text evidence="1">The sequence shown here is derived from an EMBL/GenBank/DDBJ whole genome shotgun (WGS) entry which is preliminary data.</text>
</comment>